<dbReference type="InterPro" id="IPR036291">
    <property type="entry name" value="NAD(P)-bd_dom_sf"/>
</dbReference>
<comment type="similarity">
    <text evidence="1 3">Belongs to the short-chain dehydrogenases/reductases (SDR) family.</text>
</comment>
<dbReference type="GO" id="GO:0016491">
    <property type="term" value="F:oxidoreductase activity"/>
    <property type="evidence" value="ECO:0007669"/>
    <property type="project" value="UniProtKB-KW"/>
</dbReference>
<dbReference type="EMBL" id="VLKZ01000008">
    <property type="protein sequence ID" value="TWI54698.1"/>
    <property type="molecule type" value="Genomic_DNA"/>
</dbReference>
<protein>
    <recommendedName>
        <fullName evidence="6">3-oxoacyl-[acyl-carrier protein] reductase</fullName>
    </recommendedName>
</protein>
<evidence type="ECO:0000256" key="3">
    <source>
        <dbReference type="RuleBase" id="RU000363"/>
    </source>
</evidence>
<name>A0A562QD70_9BACI</name>
<evidence type="ECO:0000313" key="4">
    <source>
        <dbReference type="EMBL" id="TWI54698.1"/>
    </source>
</evidence>
<sequence>MRLNEEVAIVTGSTTGIGYSIAKQLVKHGVAVVINGRNEEMVKATVLELQALGGNVVGLAKPVECFDTGDELVKLAVKEFGKATILVNNAGMIADQMSYKMSDDAFSDVIDVHVKGTFFCTRPFVQQLKKQRIPGHIINMTSTAGLEGTIGQVNYSAAKAAINGMTWTLAKELQRDHIQVNAIAPAALTNMTRPYIEKARRKAAESGTELPSYWKIGSPDDVADFVIHLFKQENSEESGMIYGVNGTNIVRWHPPYSEPYSLNEHK</sequence>
<gene>
    <name evidence="4" type="ORF">IQ10_02923</name>
</gene>
<keyword evidence="5" id="KW-1185">Reference proteome</keyword>
<dbReference type="PRINTS" id="PR00081">
    <property type="entry name" value="GDHRDH"/>
</dbReference>
<comment type="caution">
    <text evidence="4">The sequence shown here is derived from an EMBL/GenBank/DDBJ whole genome shotgun (WGS) entry which is preliminary data.</text>
</comment>
<keyword evidence="2" id="KW-0560">Oxidoreductase</keyword>
<dbReference type="SUPFAM" id="SSF51735">
    <property type="entry name" value="NAD(P)-binding Rossmann-fold domains"/>
    <property type="match status" value="1"/>
</dbReference>
<dbReference type="PROSITE" id="PS00061">
    <property type="entry name" value="ADH_SHORT"/>
    <property type="match status" value="1"/>
</dbReference>
<organism evidence="4 5">
    <name type="scientific">Halalkalibacter nanhaiisediminis</name>
    <dbReference type="NCBI Taxonomy" id="688079"/>
    <lineage>
        <taxon>Bacteria</taxon>
        <taxon>Bacillati</taxon>
        <taxon>Bacillota</taxon>
        <taxon>Bacilli</taxon>
        <taxon>Bacillales</taxon>
        <taxon>Bacillaceae</taxon>
        <taxon>Halalkalibacter</taxon>
    </lineage>
</organism>
<dbReference type="Gene3D" id="3.40.50.720">
    <property type="entry name" value="NAD(P)-binding Rossmann-like Domain"/>
    <property type="match status" value="1"/>
</dbReference>
<evidence type="ECO:0000256" key="2">
    <source>
        <dbReference type="ARBA" id="ARBA00023002"/>
    </source>
</evidence>
<dbReference type="PRINTS" id="PR00080">
    <property type="entry name" value="SDRFAMILY"/>
</dbReference>
<dbReference type="InterPro" id="IPR051687">
    <property type="entry name" value="Peroxisomal_Beta-Oxidation"/>
</dbReference>
<dbReference type="Pfam" id="PF00106">
    <property type="entry name" value="adh_short"/>
    <property type="match status" value="1"/>
</dbReference>
<dbReference type="PANTHER" id="PTHR45024">
    <property type="entry name" value="DEHYDROGENASES, SHORT CHAIN"/>
    <property type="match status" value="1"/>
</dbReference>
<dbReference type="AlphaFoldDB" id="A0A562QD70"/>
<reference evidence="4 5" key="1">
    <citation type="journal article" date="2015" name="Stand. Genomic Sci.">
        <title>Genomic Encyclopedia of Bacterial and Archaeal Type Strains, Phase III: the genomes of soil and plant-associated and newly described type strains.</title>
        <authorList>
            <person name="Whitman W.B."/>
            <person name="Woyke T."/>
            <person name="Klenk H.P."/>
            <person name="Zhou Y."/>
            <person name="Lilburn T.G."/>
            <person name="Beck B.J."/>
            <person name="De Vos P."/>
            <person name="Vandamme P."/>
            <person name="Eisen J.A."/>
            <person name="Garrity G."/>
            <person name="Hugenholtz P."/>
            <person name="Kyrpides N.C."/>
        </authorList>
    </citation>
    <scope>NUCLEOTIDE SEQUENCE [LARGE SCALE GENOMIC DNA]</scope>
    <source>
        <strain evidence="4 5">CGMCC 1.10116</strain>
    </source>
</reference>
<dbReference type="OrthoDB" id="5786478at2"/>
<dbReference type="Proteomes" id="UP000315711">
    <property type="component" value="Unassembled WGS sequence"/>
</dbReference>
<evidence type="ECO:0008006" key="6">
    <source>
        <dbReference type="Google" id="ProtNLM"/>
    </source>
</evidence>
<accession>A0A562QD70</accession>
<dbReference type="InterPro" id="IPR002347">
    <property type="entry name" value="SDR_fam"/>
</dbReference>
<proteinExistence type="inferred from homology"/>
<dbReference type="PANTHER" id="PTHR45024:SF2">
    <property type="entry name" value="SCP2 DOMAIN-CONTAINING PROTEIN"/>
    <property type="match status" value="1"/>
</dbReference>
<evidence type="ECO:0000256" key="1">
    <source>
        <dbReference type="ARBA" id="ARBA00006484"/>
    </source>
</evidence>
<dbReference type="RefSeq" id="WP_144451166.1">
    <property type="nucleotide sequence ID" value="NZ_VLKZ01000008.1"/>
</dbReference>
<evidence type="ECO:0000313" key="5">
    <source>
        <dbReference type="Proteomes" id="UP000315711"/>
    </source>
</evidence>
<dbReference type="InterPro" id="IPR020904">
    <property type="entry name" value="Sc_DH/Rdtase_CS"/>
</dbReference>